<keyword evidence="3" id="KW-1185">Reference proteome</keyword>
<dbReference type="InterPro" id="IPR032675">
    <property type="entry name" value="LRR_dom_sf"/>
</dbReference>
<comment type="caution">
    <text evidence="2">The sequence shown here is derived from an EMBL/GenBank/DDBJ whole genome shotgun (WGS) entry which is preliminary data.</text>
</comment>
<reference evidence="2" key="1">
    <citation type="submission" date="2021-06" db="EMBL/GenBank/DDBJ databases">
        <title>Genome Sequence of Mortierella hyaline Strain SCG-10, a Cold-Adapted, Nitrate-Reducing Fungus Isolated from Soil in Minnesota, USA.</title>
        <authorList>
            <person name="Aldossari N."/>
        </authorList>
    </citation>
    <scope>NUCLEOTIDE SEQUENCE</scope>
    <source>
        <strain evidence="2">SCG-10</strain>
    </source>
</reference>
<dbReference type="SUPFAM" id="SSF52047">
    <property type="entry name" value="RNI-like"/>
    <property type="match status" value="1"/>
</dbReference>
<feature type="coiled-coil region" evidence="1">
    <location>
        <begin position="190"/>
        <end position="224"/>
    </location>
</feature>
<evidence type="ECO:0000313" key="3">
    <source>
        <dbReference type="Proteomes" id="UP000707451"/>
    </source>
</evidence>
<dbReference type="Proteomes" id="UP000707451">
    <property type="component" value="Unassembled WGS sequence"/>
</dbReference>
<proteinExistence type="predicted"/>
<dbReference type="AlphaFoldDB" id="A0A9P8BTQ0"/>
<gene>
    <name evidence="2" type="ORF">KI688_012231</name>
</gene>
<protein>
    <submittedName>
        <fullName evidence="2">Uncharacterized protein</fullName>
    </submittedName>
</protein>
<organism evidence="2 3">
    <name type="scientific">Linnemannia hyalina</name>
    <dbReference type="NCBI Taxonomy" id="64524"/>
    <lineage>
        <taxon>Eukaryota</taxon>
        <taxon>Fungi</taxon>
        <taxon>Fungi incertae sedis</taxon>
        <taxon>Mucoromycota</taxon>
        <taxon>Mortierellomycotina</taxon>
        <taxon>Mortierellomycetes</taxon>
        <taxon>Mortierellales</taxon>
        <taxon>Mortierellaceae</taxon>
        <taxon>Linnemannia</taxon>
    </lineage>
</organism>
<evidence type="ECO:0000313" key="2">
    <source>
        <dbReference type="EMBL" id="KAG9067448.1"/>
    </source>
</evidence>
<dbReference type="OrthoDB" id="2444617at2759"/>
<dbReference type="EMBL" id="JAHRHY010000008">
    <property type="protein sequence ID" value="KAG9067448.1"/>
    <property type="molecule type" value="Genomic_DNA"/>
</dbReference>
<dbReference type="Gene3D" id="3.80.10.10">
    <property type="entry name" value="Ribonuclease Inhibitor"/>
    <property type="match status" value="1"/>
</dbReference>
<dbReference type="PANTHER" id="PTHR47679">
    <property type="entry name" value="PROTEIN TORNADO 1"/>
    <property type="match status" value="1"/>
</dbReference>
<keyword evidence="1" id="KW-0175">Coiled coil</keyword>
<name>A0A9P8BTQ0_9FUNG</name>
<sequence length="633" mass="71167">MEDAQSFRLIETMDTMEITLNHVDGQNIVYWEDIEKVFPGVKRVSNGYSVTKFLRGSDQQGSDHCSRLVLDVVLSTSVQPVLPNPAKYDPVGGETNAPAGAPPTVNAASKATLFQQIVTRASRKARKSEVEQRFISLLDPELQQTIRASSDIYQAFAKAIKHGNGELSRAELRQELGGHFQKLEAMVVKNSELQEAMLAKQEEVKQLQEQVLSNQEEMKQLHRRALDQLAVLQSRVQAVLTQTYELHEYPIPRLFVVLPQDPLGWDAVNPFSNKFRLYFLCECGEHTKSINCKAEISHDIHFAKHEGYEIARPSEFFQQYGPYVLTILKMLKFGDPIDQATAGLQQLRDNIEPGMDHVIGWMDKVSVNEGEAVGEFSKQMEKKEALEGADLRKLDTFLKDKDGNNVLGNLYRTVTDEGHVKWVCIDHYRMNYLENSAKEFLRVLGSVGGSFSENIGRVDVRLQSRALAEHFFSALEKARSVHDLDIGLHWACTTSDLEALEDALKKSRVSILRLDLQQFRTNVVRKLLSTSTPYDVILRIRDLPNMKVLHILLSKELVNFLGFPLKKSTHICKMSCELASTLIGEREFGILADALKTNTILTILDLKNSIGFDGAKALADALKTNSAVTLKPS</sequence>
<evidence type="ECO:0000256" key="1">
    <source>
        <dbReference type="SAM" id="Coils"/>
    </source>
</evidence>
<accession>A0A9P8BTQ0</accession>
<dbReference type="PANTHER" id="PTHR47679:SF2">
    <property type="entry name" value="C-TERMINAL OF ROC (COR) DOMAIN-CONTAINING PROTEIN"/>
    <property type="match status" value="1"/>
</dbReference>